<evidence type="ECO:0000256" key="2">
    <source>
        <dbReference type="ARBA" id="ARBA00023157"/>
    </source>
</evidence>
<dbReference type="PROSITE" id="PS01180">
    <property type="entry name" value="CUB"/>
    <property type="match status" value="2"/>
</dbReference>
<feature type="compositionally biased region" description="Pro residues" evidence="4">
    <location>
        <begin position="406"/>
        <end position="434"/>
    </location>
</feature>
<dbReference type="SMART" id="SM00042">
    <property type="entry name" value="CUB"/>
    <property type="match status" value="2"/>
</dbReference>
<feature type="region of interest" description="Disordered" evidence="4">
    <location>
        <begin position="386"/>
        <end position="441"/>
    </location>
</feature>
<evidence type="ECO:0000313" key="9">
    <source>
        <dbReference type="Proteomes" id="UP000594262"/>
    </source>
</evidence>
<dbReference type="PANTHER" id="PTHR24251">
    <property type="entry name" value="OVOCHYMASE-RELATED"/>
    <property type="match status" value="1"/>
</dbReference>
<feature type="domain" description="CUB" evidence="7">
    <location>
        <begin position="159"/>
        <end position="301"/>
    </location>
</feature>
<dbReference type="EnsemblMetazoa" id="CLYHEMT018903.1">
    <property type="protein sequence ID" value="CLYHEMP018903.1"/>
    <property type="gene ID" value="CLYHEMG018903"/>
</dbReference>
<evidence type="ECO:0000256" key="6">
    <source>
        <dbReference type="SAM" id="SignalP"/>
    </source>
</evidence>
<keyword evidence="9" id="KW-1185">Reference proteome</keyword>
<dbReference type="Pfam" id="PF00431">
    <property type="entry name" value="CUB"/>
    <property type="match status" value="1"/>
</dbReference>
<dbReference type="EnsemblMetazoa" id="CLYHEMT001573.1">
    <property type="protein sequence ID" value="CLYHEMP001573.1"/>
    <property type="gene ID" value="CLYHEMG001573"/>
</dbReference>
<keyword evidence="5" id="KW-1133">Transmembrane helix</keyword>
<sequence length="441" mass="49861">KMLQFRKKTTHRMLCLYFLILLANKVDSQKSCGLTFNGTEGVISSYSPYSRGEDCFWEITPRVHVSYIKLTWKEFMVDGVLPSCNNDFVEVYSGCESPVKLVRFCSNNMIGDLPHDIYTNQNCLKIRLHASEKNSTRQTGFVASFEVFSTGYANVATQCRSDTDLHRKAGVIASPKWPIGFTGDDLPGRSKECEWDIKAAKLNVIQINVMDIDFDGSSDCYKKNRLKLTGEHSVTNDGQSDGKKNKKKKTVIIEGKNVKKFCTTEKPFTWSTSYYEIEVELKGGYYQPSKRRGFILGYVHYRDDELIAKVILVMQIALIVVGIIIAGCVLCFVKKRWWDRRQTDQVASTNVQENASLTGYADCEMSGAKSEETVALNTQKQYVQYGNSEEIPPPPYPGPQTDGITLPPPILNQPPYPPMQHQPPYPPAQQPPYTPAQQPFY</sequence>
<evidence type="ECO:0000256" key="1">
    <source>
        <dbReference type="ARBA" id="ARBA00022737"/>
    </source>
</evidence>
<dbReference type="AlphaFoldDB" id="A0A7M5X771"/>
<evidence type="ECO:0000256" key="5">
    <source>
        <dbReference type="SAM" id="Phobius"/>
    </source>
</evidence>
<keyword evidence="1" id="KW-0677">Repeat</keyword>
<organism evidence="8 9">
    <name type="scientific">Clytia hemisphaerica</name>
    <dbReference type="NCBI Taxonomy" id="252671"/>
    <lineage>
        <taxon>Eukaryota</taxon>
        <taxon>Metazoa</taxon>
        <taxon>Cnidaria</taxon>
        <taxon>Hydrozoa</taxon>
        <taxon>Hydroidolina</taxon>
        <taxon>Leptothecata</taxon>
        <taxon>Obeliida</taxon>
        <taxon>Clytiidae</taxon>
        <taxon>Clytia</taxon>
    </lineage>
</organism>
<proteinExistence type="predicted"/>
<dbReference type="OrthoDB" id="5985940at2759"/>
<feature type="transmembrane region" description="Helical" evidence="5">
    <location>
        <begin position="310"/>
        <end position="333"/>
    </location>
</feature>
<dbReference type="PANTHER" id="PTHR24251:SF30">
    <property type="entry name" value="MEMBRANE FRIZZLED-RELATED PROTEIN"/>
    <property type="match status" value="1"/>
</dbReference>
<keyword evidence="5" id="KW-0472">Membrane</keyword>
<keyword evidence="5" id="KW-0812">Transmembrane</keyword>
<evidence type="ECO:0000256" key="3">
    <source>
        <dbReference type="PROSITE-ProRule" id="PRU00059"/>
    </source>
</evidence>
<feature type="signal peptide" evidence="6">
    <location>
        <begin position="1"/>
        <end position="28"/>
    </location>
</feature>
<evidence type="ECO:0000256" key="4">
    <source>
        <dbReference type="SAM" id="MobiDB-lite"/>
    </source>
</evidence>
<evidence type="ECO:0000259" key="7">
    <source>
        <dbReference type="PROSITE" id="PS01180"/>
    </source>
</evidence>
<reference evidence="8" key="1">
    <citation type="submission" date="2021-01" db="UniProtKB">
        <authorList>
            <consortium name="EnsemblMetazoa"/>
        </authorList>
    </citation>
    <scope>IDENTIFICATION</scope>
</reference>
<comment type="caution">
    <text evidence="3">Lacks conserved residue(s) required for the propagation of feature annotation.</text>
</comment>
<name>A0A7M5X771_9CNID</name>
<keyword evidence="6" id="KW-0732">Signal</keyword>
<feature type="domain" description="CUB" evidence="7">
    <location>
        <begin position="32"/>
        <end position="148"/>
    </location>
</feature>
<evidence type="ECO:0000313" key="8">
    <source>
        <dbReference type="EnsemblMetazoa" id="CLYHEMP018903.1"/>
    </source>
</evidence>
<dbReference type="SUPFAM" id="SSF49854">
    <property type="entry name" value="Spermadhesin, CUB domain"/>
    <property type="match status" value="2"/>
</dbReference>
<dbReference type="CDD" id="cd00041">
    <property type="entry name" value="CUB"/>
    <property type="match status" value="1"/>
</dbReference>
<dbReference type="InterPro" id="IPR000859">
    <property type="entry name" value="CUB_dom"/>
</dbReference>
<keyword evidence="2" id="KW-1015">Disulfide bond</keyword>
<feature type="chain" id="PRO_5036401254" description="CUB domain-containing protein" evidence="6">
    <location>
        <begin position="29"/>
        <end position="441"/>
    </location>
</feature>
<accession>A0A7M5X771</accession>
<dbReference type="InterPro" id="IPR035914">
    <property type="entry name" value="Sperma_CUB_dom_sf"/>
</dbReference>
<dbReference type="Proteomes" id="UP000594262">
    <property type="component" value="Unplaced"/>
</dbReference>
<dbReference type="Gene3D" id="2.60.120.290">
    <property type="entry name" value="Spermadhesin, CUB domain"/>
    <property type="match status" value="2"/>
</dbReference>
<protein>
    <recommendedName>
        <fullName evidence="7">CUB domain-containing protein</fullName>
    </recommendedName>
</protein>